<evidence type="ECO:0000313" key="3">
    <source>
        <dbReference type="EMBL" id="EIC03125.1"/>
    </source>
</evidence>
<dbReference type="PATRIC" id="fig|907348.3.peg.68"/>
<evidence type="ECO:0000256" key="1">
    <source>
        <dbReference type="SAM" id="MobiDB-lite"/>
    </source>
</evidence>
<dbReference type="InterPro" id="IPR048792">
    <property type="entry name" value="CarD_C"/>
</dbReference>
<dbReference type="InterPro" id="IPR003711">
    <property type="entry name" value="CarD-like/TRCF_RID"/>
</dbReference>
<protein>
    <submittedName>
        <fullName evidence="3">Transcriptional regulator, CarD family</fullName>
    </submittedName>
</protein>
<dbReference type="SUPFAM" id="SSF141259">
    <property type="entry name" value="CarD-like"/>
    <property type="match status" value="1"/>
</dbReference>
<feature type="compositionally biased region" description="Acidic residues" evidence="1">
    <location>
        <begin position="174"/>
        <end position="218"/>
    </location>
</feature>
<dbReference type="Pfam" id="PF21095">
    <property type="entry name" value="CarD_C"/>
    <property type="match status" value="1"/>
</dbReference>
<dbReference type="eggNOG" id="COG1329">
    <property type="taxonomic scope" value="Bacteria"/>
</dbReference>
<keyword evidence="4" id="KW-1185">Reference proteome</keyword>
<name>H7EH07_9SPIR</name>
<dbReference type="InterPro" id="IPR052531">
    <property type="entry name" value="CarD-like_regulator"/>
</dbReference>
<sequence>MSTEFKINQKVVYPCQGVGVVMDIVDRPFNGEVVKHYKIYVQESDMNVFIPVQNVGMIGIRAIVSAEEAKKALDSLSIDCGPVTSDWKLRYQQNLELLKKGSADDIASIVRSLYQRSKVKELPILERKLYDNATKHLIDEVSFALGIPAEEVERMIHAKLEPLGAAVVKKAPITDDDDDDDEYPEENDSNDSDDDSDDDSDSDSSDSDSDDDDDDDED</sequence>
<dbReference type="InterPro" id="IPR036101">
    <property type="entry name" value="CarD-like/TRCF_RID_sf"/>
</dbReference>
<dbReference type="AlphaFoldDB" id="H7EH07"/>
<gene>
    <name evidence="3" type="ORF">TresaDRAFT_2776</name>
</gene>
<feature type="region of interest" description="Disordered" evidence="1">
    <location>
        <begin position="169"/>
        <end position="218"/>
    </location>
</feature>
<dbReference type="PANTHER" id="PTHR38447:SF1">
    <property type="entry name" value="RNA POLYMERASE-BINDING TRANSCRIPTION FACTOR CARD"/>
    <property type="match status" value="1"/>
</dbReference>
<dbReference type="SMART" id="SM01058">
    <property type="entry name" value="CarD_TRCF"/>
    <property type="match status" value="1"/>
</dbReference>
<accession>H7EH07</accession>
<organism evidence="3 4">
    <name type="scientific">Treponema saccharophilum DSM 2985</name>
    <dbReference type="NCBI Taxonomy" id="907348"/>
    <lineage>
        <taxon>Bacteria</taxon>
        <taxon>Pseudomonadati</taxon>
        <taxon>Spirochaetota</taxon>
        <taxon>Spirochaetia</taxon>
        <taxon>Spirochaetales</taxon>
        <taxon>Treponemataceae</taxon>
        <taxon>Treponema</taxon>
    </lineage>
</organism>
<dbReference type="OrthoDB" id="9786074at2"/>
<dbReference type="Gene3D" id="1.20.58.1290">
    <property type="entry name" value="CarD-like, C-terminal domain"/>
    <property type="match status" value="1"/>
</dbReference>
<dbReference type="STRING" id="907348.TresaDRAFT_2776"/>
<evidence type="ECO:0000313" key="4">
    <source>
        <dbReference type="Proteomes" id="UP000003571"/>
    </source>
</evidence>
<dbReference type="InterPro" id="IPR042215">
    <property type="entry name" value="CarD-like_C"/>
</dbReference>
<dbReference type="RefSeq" id="WP_002701766.1">
    <property type="nucleotide sequence ID" value="NZ_AGRW01000022.1"/>
</dbReference>
<reference evidence="3 4" key="1">
    <citation type="submission" date="2011-09" db="EMBL/GenBank/DDBJ databases">
        <title>The draft genome of Treponema saccharophilum DSM 2985.</title>
        <authorList>
            <consortium name="US DOE Joint Genome Institute (JGI-PGF)"/>
            <person name="Lucas S."/>
            <person name="Copeland A."/>
            <person name="Lapidus A."/>
            <person name="Glavina del Rio T."/>
            <person name="Dalin E."/>
            <person name="Tice H."/>
            <person name="Bruce D."/>
            <person name="Goodwin L."/>
            <person name="Pitluck S."/>
            <person name="Peters L."/>
            <person name="Kyrpides N."/>
            <person name="Mavromatis K."/>
            <person name="Ivanova N."/>
            <person name="Markowitz V."/>
            <person name="Cheng J.-F."/>
            <person name="Hugenholtz P."/>
            <person name="Woyke T."/>
            <person name="Wu D."/>
            <person name="Gronow S."/>
            <person name="Wellnitz S."/>
            <person name="Brambilla E."/>
            <person name="Klenk H.-P."/>
            <person name="Eisen J.A."/>
        </authorList>
    </citation>
    <scope>NUCLEOTIDE SEQUENCE [LARGE SCALE GENOMIC DNA]</scope>
    <source>
        <strain evidence="3 4">DSM 2985</strain>
    </source>
</reference>
<dbReference type="Pfam" id="PF02559">
    <property type="entry name" value="CarD_TRCF_RID"/>
    <property type="match status" value="1"/>
</dbReference>
<evidence type="ECO:0000259" key="2">
    <source>
        <dbReference type="SMART" id="SM01058"/>
    </source>
</evidence>
<dbReference type="Gene3D" id="2.40.10.170">
    <property type="match status" value="1"/>
</dbReference>
<dbReference type="GO" id="GO:0009303">
    <property type="term" value="P:rRNA transcription"/>
    <property type="evidence" value="ECO:0007669"/>
    <property type="project" value="TreeGrafter"/>
</dbReference>
<feature type="domain" description="CarD-like/TRCF RNAP-interacting" evidence="2">
    <location>
        <begin position="4"/>
        <end position="114"/>
    </location>
</feature>
<dbReference type="PANTHER" id="PTHR38447">
    <property type="entry name" value="TRANSCRIPTION FACTOR YDEB-RELATED"/>
    <property type="match status" value="1"/>
</dbReference>
<comment type="caution">
    <text evidence="3">The sequence shown here is derived from an EMBL/GenBank/DDBJ whole genome shotgun (WGS) entry which is preliminary data.</text>
</comment>
<proteinExistence type="predicted"/>
<dbReference type="EMBL" id="AGRW01000022">
    <property type="protein sequence ID" value="EIC03125.1"/>
    <property type="molecule type" value="Genomic_DNA"/>
</dbReference>
<dbReference type="Proteomes" id="UP000003571">
    <property type="component" value="Unassembled WGS sequence"/>
</dbReference>